<sequence length="548" mass="61690">MILNKIQESSQTLQTSQSRTQSHSSPDRQFTHPDVTLVSTVTDVPHPLPSFDAQLTSNDAVLLPDSKGTQPRSILPNVNQASAVDPIQTLIDVDPWQLLADETQQPVIDDTHPSSPPHHDTYNQERKQLQAITTDIKTIMSKLEIIDTEIELLNTEVKSAYSIIQLLQPHISVLEQDNKSRRQDAATHTTTSFKCLLLGDTNTRRVFRSDLDDNYTRNDDRPQPQSTVATILPSTAPTHRPPLLPTPTHVTSAPARTQPHFSAAAAKSSPPYNVEVGWGKRWMEESGGRCSGTPPELPEIELDSHSMESTSTQLHVLHTTHYTQPHTPLTTHYAQPHITHHTHHKPHNTRPHTHSNIYYTQPNTPQHTPYTHPRALQNTHHTQPRAPPTTHYTEPHTPFPHSLYAVLCTSQHSLQPVPHFAQPHASHNTHYTEPRSPHITHNVQPHTTHATHSPPHLTTHTTHSPTNCPTRIIQKTYQHVGTVGLVALNRRLGCLAPNLTEESGPMKLINLVNSIFSLLNSVEIENQLWKIFPTKPFRELKKKHQEFL</sequence>
<name>A0AAE1G7N0_PETCI</name>
<feature type="compositionally biased region" description="Polar residues" evidence="1">
    <location>
        <begin position="223"/>
        <end position="233"/>
    </location>
</feature>
<feature type="region of interest" description="Disordered" evidence="1">
    <location>
        <begin position="212"/>
        <end position="242"/>
    </location>
</feature>
<evidence type="ECO:0000313" key="3">
    <source>
        <dbReference type="Proteomes" id="UP001286313"/>
    </source>
</evidence>
<gene>
    <name evidence="2" type="ORF">Pcinc_007897</name>
</gene>
<feature type="compositionally biased region" description="Low complexity" evidence="1">
    <location>
        <begin position="7"/>
        <end position="24"/>
    </location>
</feature>
<protein>
    <submittedName>
        <fullName evidence="2">Uncharacterized protein</fullName>
    </submittedName>
</protein>
<feature type="region of interest" description="Disordered" evidence="1">
    <location>
        <begin position="363"/>
        <end position="392"/>
    </location>
</feature>
<keyword evidence="3" id="KW-1185">Reference proteome</keyword>
<feature type="region of interest" description="Disordered" evidence="1">
    <location>
        <begin position="418"/>
        <end position="466"/>
    </location>
</feature>
<organism evidence="2 3">
    <name type="scientific">Petrolisthes cinctipes</name>
    <name type="common">Flat porcelain crab</name>
    <dbReference type="NCBI Taxonomy" id="88211"/>
    <lineage>
        <taxon>Eukaryota</taxon>
        <taxon>Metazoa</taxon>
        <taxon>Ecdysozoa</taxon>
        <taxon>Arthropoda</taxon>
        <taxon>Crustacea</taxon>
        <taxon>Multicrustacea</taxon>
        <taxon>Malacostraca</taxon>
        <taxon>Eumalacostraca</taxon>
        <taxon>Eucarida</taxon>
        <taxon>Decapoda</taxon>
        <taxon>Pleocyemata</taxon>
        <taxon>Anomura</taxon>
        <taxon>Galatheoidea</taxon>
        <taxon>Porcellanidae</taxon>
        <taxon>Petrolisthes</taxon>
    </lineage>
</organism>
<feature type="non-terminal residue" evidence="2">
    <location>
        <position position="1"/>
    </location>
</feature>
<proteinExistence type="predicted"/>
<dbReference type="EMBL" id="JAWQEG010000592">
    <property type="protein sequence ID" value="KAK3888014.1"/>
    <property type="molecule type" value="Genomic_DNA"/>
</dbReference>
<accession>A0AAE1G7N0</accession>
<dbReference type="Proteomes" id="UP001286313">
    <property type="component" value="Unassembled WGS sequence"/>
</dbReference>
<feature type="compositionally biased region" description="Basic and acidic residues" evidence="1">
    <location>
        <begin position="212"/>
        <end position="222"/>
    </location>
</feature>
<comment type="caution">
    <text evidence="2">The sequence shown here is derived from an EMBL/GenBank/DDBJ whole genome shotgun (WGS) entry which is preliminary data.</text>
</comment>
<evidence type="ECO:0000313" key="2">
    <source>
        <dbReference type="EMBL" id="KAK3888014.1"/>
    </source>
</evidence>
<feature type="region of interest" description="Disordered" evidence="1">
    <location>
        <begin position="1"/>
        <end position="32"/>
    </location>
</feature>
<reference evidence="2" key="1">
    <citation type="submission" date="2023-10" db="EMBL/GenBank/DDBJ databases">
        <title>Genome assemblies of two species of porcelain crab, Petrolisthes cinctipes and Petrolisthes manimaculis (Anomura: Porcellanidae).</title>
        <authorList>
            <person name="Angst P."/>
        </authorList>
    </citation>
    <scope>NUCLEOTIDE SEQUENCE</scope>
    <source>
        <strain evidence="2">PB745_01</strain>
        <tissue evidence="2">Gill</tissue>
    </source>
</reference>
<feature type="compositionally biased region" description="Low complexity" evidence="1">
    <location>
        <begin position="445"/>
        <end position="466"/>
    </location>
</feature>
<evidence type="ECO:0000256" key="1">
    <source>
        <dbReference type="SAM" id="MobiDB-lite"/>
    </source>
</evidence>
<dbReference type="AlphaFoldDB" id="A0AAE1G7N0"/>